<dbReference type="NCBIfam" id="TIGR00878">
    <property type="entry name" value="purM"/>
    <property type="match status" value="1"/>
</dbReference>
<evidence type="ECO:0000256" key="10">
    <source>
        <dbReference type="ARBA" id="ARBA00022840"/>
    </source>
</evidence>
<evidence type="ECO:0000313" key="19">
    <source>
        <dbReference type="Proteomes" id="UP001144372"/>
    </source>
</evidence>
<dbReference type="GO" id="GO:0005829">
    <property type="term" value="C:cytosol"/>
    <property type="evidence" value="ECO:0007669"/>
    <property type="project" value="TreeGrafter"/>
</dbReference>
<evidence type="ECO:0000256" key="11">
    <source>
        <dbReference type="ARBA" id="ARBA00031908"/>
    </source>
</evidence>
<dbReference type="SUPFAM" id="SSF56042">
    <property type="entry name" value="PurM C-terminal domain-like"/>
    <property type="match status" value="1"/>
</dbReference>
<comment type="catalytic activity">
    <reaction evidence="14 15">
        <text>2-formamido-N(1)-(5-O-phospho-beta-D-ribosyl)acetamidine + ATP = 5-amino-1-(5-phospho-beta-D-ribosyl)imidazole + ADP + phosphate + H(+)</text>
        <dbReference type="Rhea" id="RHEA:23032"/>
        <dbReference type="ChEBI" id="CHEBI:15378"/>
        <dbReference type="ChEBI" id="CHEBI:30616"/>
        <dbReference type="ChEBI" id="CHEBI:43474"/>
        <dbReference type="ChEBI" id="CHEBI:137981"/>
        <dbReference type="ChEBI" id="CHEBI:147287"/>
        <dbReference type="ChEBI" id="CHEBI:456216"/>
        <dbReference type="EC" id="6.3.3.1"/>
    </reaction>
</comment>
<dbReference type="Gene3D" id="3.90.650.10">
    <property type="entry name" value="PurM-like C-terminal domain"/>
    <property type="match status" value="1"/>
</dbReference>
<comment type="pathway">
    <text evidence="2 15">Purine metabolism; IMP biosynthesis via de novo pathway; 5-amino-1-(5-phospho-D-ribosyl)imidazole from N(2)-formyl-N(1)-(5-phospho-D-ribosyl)glycinamide: step 2/2.</text>
</comment>
<dbReference type="InterPro" id="IPR004733">
    <property type="entry name" value="PurM_cligase"/>
</dbReference>
<evidence type="ECO:0000256" key="8">
    <source>
        <dbReference type="ARBA" id="ARBA00022741"/>
    </source>
</evidence>
<evidence type="ECO:0000256" key="7">
    <source>
        <dbReference type="ARBA" id="ARBA00022598"/>
    </source>
</evidence>
<dbReference type="Pfam" id="PF02769">
    <property type="entry name" value="AIRS_C"/>
    <property type="match status" value="1"/>
</dbReference>
<evidence type="ECO:0000256" key="2">
    <source>
        <dbReference type="ARBA" id="ARBA00004686"/>
    </source>
</evidence>
<dbReference type="Gene3D" id="3.30.1330.10">
    <property type="entry name" value="PurM-like, N-terminal domain"/>
    <property type="match status" value="1"/>
</dbReference>
<dbReference type="InterPro" id="IPR036676">
    <property type="entry name" value="PurM-like_C_sf"/>
</dbReference>
<dbReference type="GO" id="GO:0004637">
    <property type="term" value="F:phosphoribosylamine-glycine ligase activity"/>
    <property type="evidence" value="ECO:0007669"/>
    <property type="project" value="TreeGrafter"/>
</dbReference>
<feature type="domain" description="PurM-like N-terminal" evidence="16">
    <location>
        <begin position="57"/>
        <end position="162"/>
    </location>
</feature>
<organism evidence="18 19">
    <name type="scientific">Desulforhabdus amnigena</name>
    <dbReference type="NCBI Taxonomy" id="40218"/>
    <lineage>
        <taxon>Bacteria</taxon>
        <taxon>Pseudomonadati</taxon>
        <taxon>Thermodesulfobacteriota</taxon>
        <taxon>Syntrophobacteria</taxon>
        <taxon>Syntrophobacterales</taxon>
        <taxon>Syntrophobacteraceae</taxon>
        <taxon>Desulforhabdus</taxon>
    </lineage>
</organism>
<dbReference type="GO" id="GO:0006189">
    <property type="term" value="P:'de novo' IMP biosynthetic process"/>
    <property type="evidence" value="ECO:0007669"/>
    <property type="project" value="UniProtKB-UniRule"/>
</dbReference>
<evidence type="ECO:0000256" key="15">
    <source>
        <dbReference type="HAMAP-Rule" id="MF_00741"/>
    </source>
</evidence>
<evidence type="ECO:0000256" key="1">
    <source>
        <dbReference type="ARBA" id="ARBA00004496"/>
    </source>
</evidence>
<dbReference type="Proteomes" id="UP001144372">
    <property type="component" value="Unassembled WGS sequence"/>
</dbReference>
<dbReference type="CDD" id="cd02196">
    <property type="entry name" value="PurM"/>
    <property type="match status" value="1"/>
</dbReference>
<evidence type="ECO:0000313" key="18">
    <source>
        <dbReference type="EMBL" id="GLI36389.1"/>
    </source>
</evidence>
<evidence type="ECO:0000256" key="5">
    <source>
        <dbReference type="ARBA" id="ARBA00020367"/>
    </source>
</evidence>
<evidence type="ECO:0000259" key="16">
    <source>
        <dbReference type="Pfam" id="PF00586"/>
    </source>
</evidence>
<comment type="caution">
    <text evidence="18">The sequence shown here is derived from an EMBL/GenBank/DDBJ whole genome shotgun (WGS) entry which is preliminary data.</text>
</comment>
<dbReference type="Pfam" id="PF00586">
    <property type="entry name" value="AIRS"/>
    <property type="match status" value="1"/>
</dbReference>
<reference evidence="18" key="1">
    <citation type="submission" date="2022-12" db="EMBL/GenBank/DDBJ databases">
        <title>Reference genome sequencing for broad-spectrum identification of bacterial and archaeal isolates by mass spectrometry.</title>
        <authorList>
            <person name="Sekiguchi Y."/>
            <person name="Tourlousse D.M."/>
        </authorList>
    </citation>
    <scope>NUCLEOTIDE SEQUENCE</scope>
    <source>
        <strain evidence="18">ASRB1</strain>
    </source>
</reference>
<dbReference type="GO" id="GO:0004641">
    <property type="term" value="F:phosphoribosylformylglycinamidine cyclo-ligase activity"/>
    <property type="evidence" value="ECO:0007669"/>
    <property type="project" value="UniProtKB-UniRule"/>
</dbReference>
<sequence length="348" mass="38444">MNKNLYREAGVDLDKANELVKRIKPLVRSTFTSGVITDIGGFGGLYSINCHEMNKPVLVSSTDGVGTKLKVAMWANRHNTVGIDLVAMCVNDIIVQGARPLFFLDYLALGRLDLDMVEQLISGIVAGCKEANCSLVGGETAEMPDFYGIDEYDMAGFAVGLVDNSEIIDGSTIHVGNDIVGMASSGLHSNGYSLVRKVVFEQLKLQPDSFIQECNRTAAEELLEPTRIYVEPVLKILRQFTIAGMVHITGGGFYDNIPRILPRACQALIHQGSWEVPPIFRYLQERADIPDEEMYHVFNNGIGYALVTEPKDTQEIIELLNAMGQRAYRIGEIVPKDENAPAVYIEKR</sequence>
<dbReference type="RefSeq" id="WP_281796779.1">
    <property type="nucleotide sequence ID" value="NZ_BSDR01000001.1"/>
</dbReference>
<dbReference type="InterPro" id="IPR010918">
    <property type="entry name" value="PurM-like_C_dom"/>
</dbReference>
<dbReference type="AlphaFoldDB" id="A0A9W6LAQ2"/>
<feature type="domain" description="PurM-like C-terminal" evidence="17">
    <location>
        <begin position="175"/>
        <end position="338"/>
    </location>
</feature>
<dbReference type="SUPFAM" id="SSF55326">
    <property type="entry name" value="PurM N-terminal domain-like"/>
    <property type="match status" value="1"/>
</dbReference>
<evidence type="ECO:0000256" key="12">
    <source>
        <dbReference type="ARBA" id="ARBA00032931"/>
    </source>
</evidence>
<comment type="subcellular location">
    <subcellularLocation>
        <location evidence="1 15">Cytoplasm</location>
    </subcellularLocation>
</comment>
<keyword evidence="7 15" id="KW-0436">Ligase</keyword>
<accession>A0A9W6LAQ2</accession>
<name>A0A9W6LAQ2_9BACT</name>
<dbReference type="GO" id="GO:0046084">
    <property type="term" value="P:adenine biosynthetic process"/>
    <property type="evidence" value="ECO:0007669"/>
    <property type="project" value="TreeGrafter"/>
</dbReference>
<dbReference type="FunFam" id="3.90.650.10:FF:000011">
    <property type="entry name" value="Phosphoribosylformylglycinamidine cyclo-ligase"/>
    <property type="match status" value="1"/>
</dbReference>
<keyword evidence="8 15" id="KW-0547">Nucleotide-binding</keyword>
<dbReference type="EC" id="6.3.3.1" evidence="4 15"/>
<dbReference type="HAMAP" id="MF_00741">
    <property type="entry name" value="AIRS"/>
    <property type="match status" value="1"/>
</dbReference>
<dbReference type="InterPro" id="IPR036921">
    <property type="entry name" value="PurM-like_N_sf"/>
</dbReference>
<dbReference type="GO" id="GO:0005524">
    <property type="term" value="F:ATP binding"/>
    <property type="evidence" value="ECO:0007669"/>
    <property type="project" value="UniProtKB-KW"/>
</dbReference>
<evidence type="ECO:0000256" key="9">
    <source>
        <dbReference type="ARBA" id="ARBA00022755"/>
    </source>
</evidence>
<keyword evidence="9 15" id="KW-0658">Purine biosynthesis</keyword>
<evidence type="ECO:0000256" key="13">
    <source>
        <dbReference type="ARBA" id="ARBA00033093"/>
    </source>
</evidence>
<gene>
    <name evidence="15 18" type="primary">purM</name>
    <name evidence="18" type="ORF">DAMNIGENAA_38220</name>
</gene>
<protein>
    <recommendedName>
        <fullName evidence="5 15">Phosphoribosylformylglycinamidine cyclo-ligase</fullName>
        <ecNumber evidence="4 15">6.3.3.1</ecNumber>
    </recommendedName>
    <alternativeName>
        <fullName evidence="12 15">AIR synthase</fullName>
    </alternativeName>
    <alternativeName>
        <fullName evidence="13 15">AIRS</fullName>
    </alternativeName>
    <alternativeName>
        <fullName evidence="11 15">Phosphoribosyl-aminoimidazole synthetase</fullName>
    </alternativeName>
</protein>
<dbReference type="PANTHER" id="PTHR10520">
    <property type="entry name" value="TRIFUNCTIONAL PURINE BIOSYNTHETIC PROTEIN ADENOSINE-3-RELATED"/>
    <property type="match status" value="1"/>
</dbReference>
<evidence type="ECO:0000256" key="4">
    <source>
        <dbReference type="ARBA" id="ARBA00013047"/>
    </source>
</evidence>
<evidence type="ECO:0000256" key="3">
    <source>
        <dbReference type="ARBA" id="ARBA00010280"/>
    </source>
</evidence>
<comment type="similarity">
    <text evidence="3 15">Belongs to the AIR synthase family.</text>
</comment>
<keyword evidence="6 15" id="KW-0963">Cytoplasm</keyword>
<proteinExistence type="inferred from homology"/>
<evidence type="ECO:0000256" key="14">
    <source>
        <dbReference type="ARBA" id="ARBA00049057"/>
    </source>
</evidence>
<keyword evidence="19" id="KW-1185">Reference proteome</keyword>
<dbReference type="PANTHER" id="PTHR10520:SF12">
    <property type="entry name" value="TRIFUNCTIONAL PURINE BIOSYNTHETIC PROTEIN ADENOSINE-3"/>
    <property type="match status" value="1"/>
</dbReference>
<dbReference type="FunFam" id="3.30.1330.10:FF:000001">
    <property type="entry name" value="Phosphoribosylformylglycinamidine cyclo-ligase"/>
    <property type="match status" value="1"/>
</dbReference>
<evidence type="ECO:0000259" key="17">
    <source>
        <dbReference type="Pfam" id="PF02769"/>
    </source>
</evidence>
<evidence type="ECO:0000256" key="6">
    <source>
        <dbReference type="ARBA" id="ARBA00022490"/>
    </source>
</evidence>
<keyword evidence="10 15" id="KW-0067">ATP-binding</keyword>
<dbReference type="InterPro" id="IPR016188">
    <property type="entry name" value="PurM-like_N"/>
</dbReference>
<dbReference type="EMBL" id="BSDR01000001">
    <property type="protein sequence ID" value="GLI36389.1"/>
    <property type="molecule type" value="Genomic_DNA"/>
</dbReference>